<evidence type="ECO:0000313" key="2">
    <source>
        <dbReference type="Proteomes" id="UP001175227"/>
    </source>
</evidence>
<gene>
    <name evidence="1" type="ORF">IW261DRAFT_1671070</name>
</gene>
<dbReference type="Proteomes" id="UP001175227">
    <property type="component" value="Unassembled WGS sequence"/>
</dbReference>
<name>A0AA39NTH7_9AGAR</name>
<comment type="caution">
    <text evidence="1">The sequence shown here is derived from an EMBL/GenBank/DDBJ whole genome shotgun (WGS) entry which is preliminary data.</text>
</comment>
<reference evidence="1" key="1">
    <citation type="submission" date="2023-06" db="EMBL/GenBank/DDBJ databases">
        <authorList>
            <consortium name="Lawrence Berkeley National Laboratory"/>
            <person name="Ahrendt S."/>
            <person name="Sahu N."/>
            <person name="Indic B."/>
            <person name="Wong-Bajracharya J."/>
            <person name="Merenyi Z."/>
            <person name="Ke H.-M."/>
            <person name="Monk M."/>
            <person name="Kocsube S."/>
            <person name="Drula E."/>
            <person name="Lipzen A."/>
            <person name="Balint B."/>
            <person name="Henrissat B."/>
            <person name="Andreopoulos B."/>
            <person name="Martin F.M."/>
            <person name="Harder C.B."/>
            <person name="Rigling D."/>
            <person name="Ford K.L."/>
            <person name="Foster G.D."/>
            <person name="Pangilinan J."/>
            <person name="Papanicolaou A."/>
            <person name="Barry K."/>
            <person name="LaButti K."/>
            <person name="Viragh M."/>
            <person name="Koriabine M."/>
            <person name="Yan M."/>
            <person name="Riley R."/>
            <person name="Champramary S."/>
            <person name="Plett K.L."/>
            <person name="Tsai I.J."/>
            <person name="Slot J."/>
            <person name="Sipos G."/>
            <person name="Plett J."/>
            <person name="Nagy L.G."/>
            <person name="Grigoriev I.V."/>
        </authorList>
    </citation>
    <scope>NUCLEOTIDE SEQUENCE</scope>
    <source>
        <strain evidence="1">ICMP 16352</strain>
    </source>
</reference>
<keyword evidence="2" id="KW-1185">Reference proteome</keyword>
<evidence type="ECO:0008006" key="3">
    <source>
        <dbReference type="Google" id="ProtNLM"/>
    </source>
</evidence>
<dbReference type="EMBL" id="JAUEPR010000052">
    <property type="protein sequence ID" value="KAK0471304.1"/>
    <property type="molecule type" value="Genomic_DNA"/>
</dbReference>
<dbReference type="Gene3D" id="1.10.510.10">
    <property type="entry name" value="Transferase(Phosphotransferase) domain 1"/>
    <property type="match status" value="1"/>
</dbReference>
<protein>
    <recommendedName>
        <fullName evidence="3">Protein kinase domain-containing protein</fullName>
    </recommendedName>
</protein>
<organism evidence="1 2">
    <name type="scientific">Armillaria novae-zelandiae</name>
    <dbReference type="NCBI Taxonomy" id="153914"/>
    <lineage>
        <taxon>Eukaryota</taxon>
        <taxon>Fungi</taxon>
        <taxon>Dikarya</taxon>
        <taxon>Basidiomycota</taxon>
        <taxon>Agaricomycotina</taxon>
        <taxon>Agaricomycetes</taxon>
        <taxon>Agaricomycetidae</taxon>
        <taxon>Agaricales</taxon>
        <taxon>Marasmiineae</taxon>
        <taxon>Physalacriaceae</taxon>
        <taxon>Armillaria</taxon>
    </lineage>
</organism>
<accession>A0AA39NTH7</accession>
<sequence>MGPNQVRNIPRAFGFFEDVESEAGMLILSHVDVALAYRSIPPGEGAQVSAEEKDMFMRILKSIHAAGVAHGYIRSWNLLEDGKGELFIADFDRSKIHASRYQMAEELKRVSFLLDGGNIDDDTAMLPRITMIWHSLVYVRPHIAL</sequence>
<dbReference type="AlphaFoldDB" id="A0AA39NTH7"/>
<evidence type="ECO:0000313" key="1">
    <source>
        <dbReference type="EMBL" id="KAK0471304.1"/>
    </source>
</evidence>
<dbReference type="SUPFAM" id="SSF56112">
    <property type="entry name" value="Protein kinase-like (PK-like)"/>
    <property type="match status" value="1"/>
</dbReference>
<dbReference type="InterPro" id="IPR011009">
    <property type="entry name" value="Kinase-like_dom_sf"/>
</dbReference>
<proteinExistence type="predicted"/>